<dbReference type="AlphaFoldDB" id="A0A0G0XBI9"/>
<gene>
    <name evidence="2" type="ORF">UU78_C0018G0006</name>
</gene>
<accession>A0A0G0XBI9</accession>
<feature type="transmembrane region" description="Helical" evidence="1">
    <location>
        <begin position="136"/>
        <end position="154"/>
    </location>
</feature>
<keyword evidence="1" id="KW-1133">Transmembrane helix</keyword>
<keyword evidence="1" id="KW-0812">Transmembrane</keyword>
<feature type="transmembrane region" description="Helical" evidence="1">
    <location>
        <begin position="251"/>
        <end position="268"/>
    </location>
</feature>
<comment type="caution">
    <text evidence="2">The sequence shown here is derived from an EMBL/GenBank/DDBJ whole genome shotgun (WGS) entry which is preliminary data.</text>
</comment>
<evidence type="ECO:0000313" key="2">
    <source>
        <dbReference type="EMBL" id="KKS22334.1"/>
    </source>
</evidence>
<feature type="transmembrane region" description="Helical" evidence="1">
    <location>
        <begin position="160"/>
        <end position="180"/>
    </location>
</feature>
<reference evidence="2 3" key="1">
    <citation type="journal article" date="2015" name="Nature">
        <title>rRNA introns, odd ribosomes, and small enigmatic genomes across a large radiation of phyla.</title>
        <authorList>
            <person name="Brown C.T."/>
            <person name="Hug L.A."/>
            <person name="Thomas B.C."/>
            <person name="Sharon I."/>
            <person name="Castelle C.J."/>
            <person name="Singh A."/>
            <person name="Wilkins M.J."/>
            <person name="Williams K.H."/>
            <person name="Banfield J.F."/>
        </authorList>
    </citation>
    <scope>NUCLEOTIDE SEQUENCE [LARGE SCALE GENOMIC DNA]</scope>
</reference>
<feature type="transmembrane region" description="Helical" evidence="1">
    <location>
        <begin position="21"/>
        <end position="38"/>
    </location>
</feature>
<name>A0A0G0XBI9_9BACT</name>
<dbReference type="Proteomes" id="UP000034371">
    <property type="component" value="Unassembled WGS sequence"/>
</dbReference>
<feature type="transmembrane region" description="Helical" evidence="1">
    <location>
        <begin position="218"/>
        <end position="239"/>
    </location>
</feature>
<keyword evidence="1" id="KW-0472">Membrane</keyword>
<sequence length="269" mass="30368">MILQSLLNKITSVTLSKRKEFVLITVVLTGGLVAAQLIAESTRYWTLLFLTVSTYAISALGLREQMKGIKWVTLLALPTLFTAAVGLFYFLLPVRWLTRLPVATLYAVGIYAILLVENIYSVAVNRSIQLLRVAHAVGFLVTLVTIFLLLNTLYSLRLESYINIGLVALITMPLVLQSLWSIKLDETIDRTVLIYSIFVALLLSEVGYMISFWPLKPIIISIFLTTISYALIGICQHYFAKRLFKQNIIEYVQVVAIVTVLILITTRYR</sequence>
<dbReference type="Pfam" id="PF18900">
    <property type="entry name" value="DUF5656"/>
    <property type="match status" value="1"/>
</dbReference>
<protein>
    <submittedName>
        <fullName evidence="2">Uncharacterized protein</fullName>
    </submittedName>
</protein>
<evidence type="ECO:0000256" key="1">
    <source>
        <dbReference type="SAM" id="Phobius"/>
    </source>
</evidence>
<feature type="transmembrane region" description="Helical" evidence="1">
    <location>
        <begin position="104"/>
        <end position="124"/>
    </location>
</feature>
<evidence type="ECO:0000313" key="3">
    <source>
        <dbReference type="Proteomes" id="UP000034371"/>
    </source>
</evidence>
<organism evidence="2 3">
    <name type="scientific">Candidatus Roizmanbacteria bacterium GW2011_GWC2_41_7</name>
    <dbReference type="NCBI Taxonomy" id="1618487"/>
    <lineage>
        <taxon>Bacteria</taxon>
        <taxon>Candidatus Roizmaniibacteriota</taxon>
    </lineage>
</organism>
<dbReference type="EMBL" id="LCBY01000018">
    <property type="protein sequence ID" value="KKS22334.1"/>
    <property type="molecule type" value="Genomic_DNA"/>
</dbReference>
<feature type="transmembrane region" description="Helical" evidence="1">
    <location>
        <begin position="74"/>
        <end position="92"/>
    </location>
</feature>
<proteinExistence type="predicted"/>
<feature type="transmembrane region" description="Helical" evidence="1">
    <location>
        <begin position="192"/>
        <end position="212"/>
    </location>
</feature>
<feature type="transmembrane region" description="Helical" evidence="1">
    <location>
        <begin position="44"/>
        <end position="62"/>
    </location>
</feature>
<dbReference type="InterPro" id="IPR043715">
    <property type="entry name" value="DUF5656"/>
</dbReference>